<gene>
    <name evidence="2" type="ORF">OLC1_LOCUS6609</name>
</gene>
<reference evidence="2" key="1">
    <citation type="submission" date="2023-03" db="EMBL/GenBank/DDBJ databases">
        <authorList>
            <person name="Julca I."/>
        </authorList>
    </citation>
    <scope>NUCLEOTIDE SEQUENCE</scope>
</reference>
<keyword evidence="1" id="KW-1133">Transmembrane helix</keyword>
<feature type="transmembrane region" description="Helical" evidence="1">
    <location>
        <begin position="80"/>
        <end position="96"/>
    </location>
</feature>
<name>A0AAV1CM07_OLDCO</name>
<keyword evidence="3" id="KW-1185">Reference proteome</keyword>
<proteinExistence type="predicted"/>
<sequence length="219" mass="25125">MQPATPNHTIHNNHYFLYQNFSVNVLHFNNIPQSHHQPECNQMNQLTYRQAIYAFILTVSLNLVQIKYQSLAESPFETHPKTMFLAVASLLLYYCLSQQPNLNTIPLYAISAAYWDYFSRLGLGFCGPLSLASVTSLLLPESLCPLVFSLALLFALSQLIPHFLVETIWDMLIKTAIYIVHKFWGQRPPDQVLGRTGRGIHVQLPNWLPQQVEIEIHPH</sequence>
<organism evidence="2 3">
    <name type="scientific">Oldenlandia corymbosa var. corymbosa</name>
    <dbReference type="NCBI Taxonomy" id="529605"/>
    <lineage>
        <taxon>Eukaryota</taxon>
        <taxon>Viridiplantae</taxon>
        <taxon>Streptophyta</taxon>
        <taxon>Embryophyta</taxon>
        <taxon>Tracheophyta</taxon>
        <taxon>Spermatophyta</taxon>
        <taxon>Magnoliopsida</taxon>
        <taxon>eudicotyledons</taxon>
        <taxon>Gunneridae</taxon>
        <taxon>Pentapetalae</taxon>
        <taxon>asterids</taxon>
        <taxon>lamiids</taxon>
        <taxon>Gentianales</taxon>
        <taxon>Rubiaceae</taxon>
        <taxon>Rubioideae</taxon>
        <taxon>Spermacoceae</taxon>
        <taxon>Hedyotis-Oldenlandia complex</taxon>
        <taxon>Oldenlandia</taxon>
    </lineage>
</organism>
<feature type="transmembrane region" description="Helical" evidence="1">
    <location>
        <begin position="117"/>
        <end position="139"/>
    </location>
</feature>
<evidence type="ECO:0000313" key="2">
    <source>
        <dbReference type="EMBL" id="CAI9095694.1"/>
    </source>
</evidence>
<dbReference type="Proteomes" id="UP001161247">
    <property type="component" value="Chromosome 2"/>
</dbReference>
<feature type="transmembrane region" description="Helical" evidence="1">
    <location>
        <begin position="145"/>
        <end position="165"/>
    </location>
</feature>
<evidence type="ECO:0000313" key="3">
    <source>
        <dbReference type="Proteomes" id="UP001161247"/>
    </source>
</evidence>
<protein>
    <submittedName>
        <fullName evidence="2">OLC1v1031691C1</fullName>
    </submittedName>
</protein>
<keyword evidence="1" id="KW-0472">Membrane</keyword>
<evidence type="ECO:0000256" key="1">
    <source>
        <dbReference type="SAM" id="Phobius"/>
    </source>
</evidence>
<keyword evidence="1" id="KW-0812">Transmembrane</keyword>
<feature type="transmembrane region" description="Helical" evidence="1">
    <location>
        <begin position="51"/>
        <end position="68"/>
    </location>
</feature>
<dbReference type="AlphaFoldDB" id="A0AAV1CM07"/>
<dbReference type="InterPro" id="IPR053258">
    <property type="entry name" value="Ca-permeable_cation_channel"/>
</dbReference>
<dbReference type="PANTHER" id="PTHR34115:SF5">
    <property type="entry name" value="PROTEIN, PUTATIVE-RELATED"/>
    <property type="match status" value="1"/>
</dbReference>
<accession>A0AAV1CM07</accession>
<dbReference type="PANTHER" id="PTHR34115">
    <property type="entry name" value="PROTEIN, PUTATIVE-RELATED"/>
    <property type="match status" value="1"/>
</dbReference>
<dbReference type="EMBL" id="OX459119">
    <property type="protein sequence ID" value="CAI9095694.1"/>
    <property type="molecule type" value="Genomic_DNA"/>
</dbReference>